<dbReference type="SUPFAM" id="SSF51430">
    <property type="entry name" value="NAD(P)-linked oxidoreductase"/>
    <property type="match status" value="1"/>
</dbReference>
<sequence length="325" mass="36323">MPQSTYRRFGNTSLKLSPLGLGCWQFSNGGGLIGKFWPTLEPSIINDIVRTCIEGGINWFDTAEIYGNGQSEQQLARALRETLPADAHVHVATKWWPILRTASSIGRTINDRSKALEGRKIDLYQVHQPFSFSTVGSEMREMIKLAEAGKIEYIGVSNFCAKQMIEADRVLREHGMRLASNQVKYSLLDRSIEKNGILDTAKELNAAIIAYSPLAQGILSGKFHDDPLLVKTIKGPRKFGTAFRREGMKRSKPLIDTMRQIASHYDATVTQVALNWLIHAHGNTVFAIPGASKAQHAEQNVKTLRFKLTVDEINEISEVSKFVIR</sequence>
<dbReference type="PRINTS" id="PR00069">
    <property type="entry name" value="ALDKETRDTASE"/>
</dbReference>
<organism evidence="3 4">
    <name type="scientific">Paenibacillus harenae</name>
    <dbReference type="NCBI Taxonomy" id="306543"/>
    <lineage>
        <taxon>Bacteria</taxon>
        <taxon>Bacillati</taxon>
        <taxon>Bacillota</taxon>
        <taxon>Bacilli</taxon>
        <taxon>Bacillales</taxon>
        <taxon>Paenibacillaceae</taxon>
        <taxon>Paenibacillus</taxon>
    </lineage>
</organism>
<keyword evidence="4" id="KW-1185">Reference proteome</keyword>
<protein>
    <submittedName>
        <fullName evidence="3">Aryl-alcohol dehydrogenase-like predicted oxidoreductase</fullName>
    </submittedName>
</protein>
<dbReference type="InterPro" id="IPR018170">
    <property type="entry name" value="Aldo/ket_reductase_CS"/>
</dbReference>
<dbReference type="Proteomes" id="UP001229346">
    <property type="component" value="Unassembled WGS sequence"/>
</dbReference>
<evidence type="ECO:0000259" key="2">
    <source>
        <dbReference type="Pfam" id="PF00248"/>
    </source>
</evidence>
<evidence type="ECO:0000256" key="1">
    <source>
        <dbReference type="ARBA" id="ARBA00023002"/>
    </source>
</evidence>
<dbReference type="Gene3D" id="3.20.20.100">
    <property type="entry name" value="NADP-dependent oxidoreductase domain"/>
    <property type="match status" value="1"/>
</dbReference>
<gene>
    <name evidence="3" type="ORF">J2T15_004187</name>
</gene>
<dbReference type="InterPro" id="IPR023210">
    <property type="entry name" value="NADP_OxRdtase_dom"/>
</dbReference>
<dbReference type="InterPro" id="IPR036812">
    <property type="entry name" value="NAD(P)_OxRdtase_dom_sf"/>
</dbReference>
<evidence type="ECO:0000313" key="4">
    <source>
        <dbReference type="Proteomes" id="UP001229346"/>
    </source>
</evidence>
<evidence type="ECO:0000313" key="3">
    <source>
        <dbReference type="EMBL" id="MDQ0114731.1"/>
    </source>
</evidence>
<reference evidence="3 4" key="1">
    <citation type="submission" date="2023-07" db="EMBL/GenBank/DDBJ databases">
        <title>Sorghum-associated microbial communities from plants grown in Nebraska, USA.</title>
        <authorList>
            <person name="Schachtman D."/>
        </authorList>
    </citation>
    <scope>NUCLEOTIDE SEQUENCE [LARGE SCALE GENOMIC DNA]</scope>
    <source>
        <strain evidence="3 4">CC482</strain>
    </source>
</reference>
<dbReference type="PANTHER" id="PTHR43364">
    <property type="entry name" value="NADH-SPECIFIC METHYLGLYOXAL REDUCTASE-RELATED"/>
    <property type="match status" value="1"/>
</dbReference>
<comment type="caution">
    <text evidence="3">The sequence shown here is derived from an EMBL/GenBank/DDBJ whole genome shotgun (WGS) entry which is preliminary data.</text>
</comment>
<dbReference type="EMBL" id="JAUSSU010000008">
    <property type="protein sequence ID" value="MDQ0114731.1"/>
    <property type="molecule type" value="Genomic_DNA"/>
</dbReference>
<dbReference type="Pfam" id="PF00248">
    <property type="entry name" value="Aldo_ket_red"/>
    <property type="match status" value="1"/>
</dbReference>
<dbReference type="InterPro" id="IPR050523">
    <property type="entry name" value="AKR_Detox_Biosynth"/>
</dbReference>
<accession>A0ABT9U6P9</accession>
<keyword evidence="1" id="KW-0560">Oxidoreductase</keyword>
<feature type="domain" description="NADP-dependent oxidoreductase" evidence="2">
    <location>
        <begin position="18"/>
        <end position="320"/>
    </location>
</feature>
<dbReference type="PANTHER" id="PTHR43364:SF4">
    <property type="entry name" value="NAD(P)-LINKED OXIDOREDUCTASE SUPERFAMILY PROTEIN"/>
    <property type="match status" value="1"/>
</dbReference>
<dbReference type="PROSITE" id="PS00062">
    <property type="entry name" value="ALDOKETO_REDUCTASE_2"/>
    <property type="match status" value="1"/>
</dbReference>
<proteinExistence type="predicted"/>
<name>A0ABT9U6P9_PAEHA</name>
<dbReference type="InterPro" id="IPR020471">
    <property type="entry name" value="AKR"/>
</dbReference>
<dbReference type="RefSeq" id="WP_307206111.1">
    <property type="nucleotide sequence ID" value="NZ_JAUSSU010000008.1"/>
</dbReference>